<dbReference type="Proteomes" id="UP000023152">
    <property type="component" value="Unassembled WGS sequence"/>
</dbReference>
<protein>
    <submittedName>
        <fullName evidence="2">Uncharacterized protein</fullName>
    </submittedName>
</protein>
<proteinExistence type="predicted"/>
<evidence type="ECO:0000256" key="1">
    <source>
        <dbReference type="SAM" id="Phobius"/>
    </source>
</evidence>
<dbReference type="AlphaFoldDB" id="X6LUP7"/>
<keyword evidence="1" id="KW-0812">Transmembrane</keyword>
<keyword evidence="1" id="KW-0472">Membrane</keyword>
<gene>
    <name evidence="2" type="ORF">RFI_32285</name>
</gene>
<name>X6LUP7_RETFI</name>
<organism evidence="2 3">
    <name type="scientific">Reticulomyxa filosa</name>
    <dbReference type="NCBI Taxonomy" id="46433"/>
    <lineage>
        <taxon>Eukaryota</taxon>
        <taxon>Sar</taxon>
        <taxon>Rhizaria</taxon>
        <taxon>Retaria</taxon>
        <taxon>Foraminifera</taxon>
        <taxon>Monothalamids</taxon>
        <taxon>Reticulomyxidae</taxon>
        <taxon>Reticulomyxa</taxon>
    </lineage>
</organism>
<comment type="caution">
    <text evidence="2">The sequence shown here is derived from an EMBL/GenBank/DDBJ whole genome shotgun (WGS) entry which is preliminary data.</text>
</comment>
<evidence type="ECO:0000313" key="2">
    <source>
        <dbReference type="EMBL" id="ETO05111.1"/>
    </source>
</evidence>
<keyword evidence="1" id="KW-1133">Transmembrane helix</keyword>
<keyword evidence="3" id="KW-1185">Reference proteome</keyword>
<evidence type="ECO:0000313" key="3">
    <source>
        <dbReference type="Proteomes" id="UP000023152"/>
    </source>
</evidence>
<feature type="transmembrane region" description="Helical" evidence="1">
    <location>
        <begin position="154"/>
        <end position="173"/>
    </location>
</feature>
<accession>X6LUP7</accession>
<dbReference type="EMBL" id="ASPP01028530">
    <property type="protein sequence ID" value="ETO05111.1"/>
    <property type="molecule type" value="Genomic_DNA"/>
</dbReference>
<sequence>MYFDSSTFVQPFYQGVHFISKRQFVCFFKKTELHTHNTYMYKYITMNFFFLIEILSEYEHSRPKNLTEMEQQVYKFMFEFDRLTALRPDTYNDQPVPNIYNKEKHKKYYQLNNSKDVFAIKKSRVTWQKSQIQKIKHSIQKNYFASKKKKFQTYLIHSAFVLIFLFVILESIFR</sequence>
<reference evidence="2 3" key="1">
    <citation type="journal article" date="2013" name="Curr. Biol.">
        <title>The Genome of the Foraminiferan Reticulomyxa filosa.</title>
        <authorList>
            <person name="Glockner G."/>
            <person name="Hulsmann N."/>
            <person name="Schleicher M."/>
            <person name="Noegel A.A."/>
            <person name="Eichinger L."/>
            <person name="Gallinger C."/>
            <person name="Pawlowski J."/>
            <person name="Sierra R."/>
            <person name="Euteneuer U."/>
            <person name="Pillet L."/>
            <person name="Moustafa A."/>
            <person name="Platzer M."/>
            <person name="Groth M."/>
            <person name="Szafranski K."/>
            <person name="Schliwa M."/>
        </authorList>
    </citation>
    <scope>NUCLEOTIDE SEQUENCE [LARGE SCALE GENOMIC DNA]</scope>
</reference>